<evidence type="ECO:0000313" key="2">
    <source>
        <dbReference type="EMBL" id="QDV36685.1"/>
    </source>
</evidence>
<organism evidence="2 3">
    <name type="scientific">Tautonia plasticadhaerens</name>
    <dbReference type="NCBI Taxonomy" id="2527974"/>
    <lineage>
        <taxon>Bacteria</taxon>
        <taxon>Pseudomonadati</taxon>
        <taxon>Planctomycetota</taxon>
        <taxon>Planctomycetia</taxon>
        <taxon>Isosphaerales</taxon>
        <taxon>Isosphaeraceae</taxon>
        <taxon>Tautonia</taxon>
    </lineage>
</organism>
<feature type="compositionally biased region" description="Basic and acidic residues" evidence="1">
    <location>
        <begin position="80"/>
        <end position="92"/>
    </location>
</feature>
<keyword evidence="3" id="KW-1185">Reference proteome</keyword>
<evidence type="ECO:0000256" key="1">
    <source>
        <dbReference type="SAM" id="MobiDB-lite"/>
    </source>
</evidence>
<proteinExistence type="predicted"/>
<accession>A0A518H766</accession>
<dbReference type="Proteomes" id="UP000317835">
    <property type="component" value="Chromosome"/>
</dbReference>
<dbReference type="EMBL" id="CP036426">
    <property type="protein sequence ID" value="QDV36685.1"/>
    <property type="molecule type" value="Genomic_DNA"/>
</dbReference>
<dbReference type="AlphaFoldDB" id="A0A518H766"/>
<feature type="region of interest" description="Disordered" evidence="1">
    <location>
        <begin position="80"/>
        <end position="107"/>
    </location>
</feature>
<reference evidence="2 3" key="1">
    <citation type="submission" date="2019-02" db="EMBL/GenBank/DDBJ databases">
        <title>Deep-cultivation of Planctomycetes and their phenomic and genomic characterization uncovers novel biology.</title>
        <authorList>
            <person name="Wiegand S."/>
            <person name="Jogler M."/>
            <person name="Boedeker C."/>
            <person name="Pinto D."/>
            <person name="Vollmers J."/>
            <person name="Rivas-Marin E."/>
            <person name="Kohn T."/>
            <person name="Peeters S.H."/>
            <person name="Heuer A."/>
            <person name="Rast P."/>
            <person name="Oberbeckmann S."/>
            <person name="Bunk B."/>
            <person name="Jeske O."/>
            <person name="Meyerdierks A."/>
            <person name="Storesund J.E."/>
            <person name="Kallscheuer N."/>
            <person name="Luecker S."/>
            <person name="Lage O.M."/>
            <person name="Pohl T."/>
            <person name="Merkel B.J."/>
            <person name="Hornburger P."/>
            <person name="Mueller R.-W."/>
            <person name="Bruemmer F."/>
            <person name="Labrenz M."/>
            <person name="Spormann A.M."/>
            <person name="Op den Camp H."/>
            <person name="Overmann J."/>
            <person name="Amann R."/>
            <person name="Jetten M.S.M."/>
            <person name="Mascher T."/>
            <person name="Medema M.H."/>
            <person name="Devos D.P."/>
            <person name="Kaster A.-K."/>
            <person name="Ovreas L."/>
            <person name="Rohde M."/>
            <person name="Galperin M.Y."/>
            <person name="Jogler C."/>
        </authorList>
    </citation>
    <scope>NUCLEOTIDE SEQUENCE [LARGE SCALE GENOMIC DNA]</scope>
    <source>
        <strain evidence="2 3">ElP</strain>
    </source>
</reference>
<evidence type="ECO:0008006" key="4">
    <source>
        <dbReference type="Google" id="ProtNLM"/>
    </source>
</evidence>
<sequence length="135" mass="14144">MAAAGLVGCGEDRGLVPVTGTVTYNGEPVAGGEILFTPQDGSHAARGPLDDSGRYRLGTYGPRDGAVTGMHDVAVILRGPDKPVPEARKGQMMEEDMQGSGDPLIPERYFSPLTSGLTAEVTDDGSNEFDFTLTD</sequence>
<name>A0A518H766_9BACT</name>
<protein>
    <recommendedName>
        <fullName evidence="4">Carboxypeptidase regulatory-like domain-containing protein</fullName>
    </recommendedName>
</protein>
<gene>
    <name evidence="2" type="ORF">ElP_46140</name>
</gene>
<dbReference type="KEGG" id="tpla:ElP_46140"/>
<evidence type="ECO:0000313" key="3">
    <source>
        <dbReference type="Proteomes" id="UP000317835"/>
    </source>
</evidence>